<name>A0AAQ2XZQ1_9VIBR</name>
<dbReference type="Proteomes" id="UP001219537">
    <property type="component" value="Chromosome 1"/>
</dbReference>
<keyword evidence="1" id="KW-0812">Transmembrane</keyword>
<dbReference type="RefSeq" id="WP_274291196.1">
    <property type="nucleotide sequence ID" value="NZ_CP117988.1"/>
</dbReference>
<gene>
    <name evidence="2" type="ORF">PUN50_08195</name>
</gene>
<accession>A0AAQ2XZQ1</accession>
<feature type="transmembrane region" description="Helical" evidence="1">
    <location>
        <begin position="72"/>
        <end position="97"/>
    </location>
</feature>
<dbReference type="AlphaFoldDB" id="A0AAQ2XZQ1"/>
<evidence type="ECO:0000313" key="3">
    <source>
        <dbReference type="Proteomes" id="UP001219537"/>
    </source>
</evidence>
<keyword evidence="1" id="KW-1133">Transmembrane helix</keyword>
<evidence type="ECO:0000313" key="2">
    <source>
        <dbReference type="EMBL" id="WDG09825.1"/>
    </source>
</evidence>
<feature type="transmembrane region" description="Helical" evidence="1">
    <location>
        <begin position="47"/>
        <end position="66"/>
    </location>
</feature>
<dbReference type="EMBL" id="CP117988">
    <property type="protein sequence ID" value="WDG09825.1"/>
    <property type="molecule type" value="Genomic_DNA"/>
</dbReference>
<organism evidence="2 3">
    <name type="scientific">Vibrio campbellii</name>
    <dbReference type="NCBI Taxonomy" id="680"/>
    <lineage>
        <taxon>Bacteria</taxon>
        <taxon>Pseudomonadati</taxon>
        <taxon>Pseudomonadota</taxon>
        <taxon>Gammaproteobacteria</taxon>
        <taxon>Vibrionales</taxon>
        <taxon>Vibrionaceae</taxon>
        <taxon>Vibrio</taxon>
    </lineage>
</organism>
<protein>
    <submittedName>
        <fullName evidence="2">SLATT domain-containing protein</fullName>
    </submittedName>
</protein>
<reference evidence="2" key="1">
    <citation type="submission" date="2023-02" db="EMBL/GenBank/DDBJ databases">
        <title>Isolation, identification, and genome analysis of Vibrio campbellii in the Penaeus vannamei larvae stage.</title>
        <authorList>
            <person name="Huang T."/>
            <person name="Zhang B."/>
        </authorList>
    </citation>
    <scope>NUCLEOTIDE SEQUENCE</scope>
    <source>
        <strain evidence="2">20220413_1</strain>
    </source>
</reference>
<proteinExistence type="predicted"/>
<sequence length="189" mass="21554">MQEEAIEQSENTVPPVESALVSWLQRCKDARDGHYKRAEKLFDLSQLLGYVLIYSTIFVTAFSFFTHNPDKILFWCITKQHIVIFIGCIAAVISGIVSQARFGERAEMHRSSGARYANLARDIEELQLKQKMGLLQNSELSTHINSVIKEWNNLSEDSLLTPHDPTRTNQYGHVLVTLFFIIMFFSVAA</sequence>
<keyword evidence="1" id="KW-0472">Membrane</keyword>
<dbReference type="NCBIfam" id="NF033632">
    <property type="entry name" value="SLATT_4"/>
    <property type="match status" value="1"/>
</dbReference>
<evidence type="ECO:0000256" key="1">
    <source>
        <dbReference type="SAM" id="Phobius"/>
    </source>
</evidence>
<feature type="transmembrane region" description="Helical" evidence="1">
    <location>
        <begin position="171"/>
        <end position="188"/>
    </location>
</feature>